<dbReference type="Gene3D" id="3.40.50.720">
    <property type="entry name" value="NAD(P)-binding Rossmann-like Domain"/>
    <property type="match status" value="1"/>
</dbReference>
<evidence type="ECO:0000313" key="3">
    <source>
        <dbReference type="EMBL" id="SFZ92936.1"/>
    </source>
</evidence>
<evidence type="ECO:0000259" key="2">
    <source>
        <dbReference type="Pfam" id="PF09130"/>
    </source>
</evidence>
<dbReference type="InterPro" id="IPR015814">
    <property type="entry name" value="Pgluconate_DH_NAD-bd_C"/>
</dbReference>
<dbReference type="RefSeq" id="WP_072408525.1">
    <property type="nucleotide sequence ID" value="NZ_FPKW01000004.1"/>
</dbReference>
<dbReference type="Gene3D" id="1.10.1040.10">
    <property type="entry name" value="N-(1-d-carboxylethyl)-l-norvaline Dehydrogenase, domain 2"/>
    <property type="match status" value="1"/>
</dbReference>
<feature type="domain" description="Phosphogluconate dehydrogenase NAD-binding putative C-terminal" evidence="2">
    <location>
        <begin position="193"/>
        <end position="262"/>
    </location>
</feature>
<protein>
    <submittedName>
        <fullName evidence="3">3-hydroxyisobutyrate dehydrogenase</fullName>
    </submittedName>
</protein>
<dbReference type="Pfam" id="PF09130">
    <property type="entry name" value="DUF1932"/>
    <property type="match status" value="1"/>
</dbReference>
<dbReference type="InterPro" id="IPR006115">
    <property type="entry name" value="6PGDH_NADP-bd"/>
</dbReference>
<feature type="domain" description="6-phosphogluconate dehydrogenase NADP-binding" evidence="1">
    <location>
        <begin position="8"/>
        <end position="140"/>
    </location>
</feature>
<accession>A0A1K2IL44</accession>
<reference evidence="4" key="1">
    <citation type="submission" date="2016-10" db="EMBL/GenBank/DDBJ databases">
        <authorList>
            <person name="Varghese N."/>
            <person name="Submissions S."/>
        </authorList>
    </citation>
    <scope>NUCLEOTIDE SEQUENCE [LARGE SCALE GENOMIC DNA]</scope>
    <source>
        <strain evidence="4">SUR2</strain>
    </source>
</reference>
<sequence>MQTQPVIALLSPGDMGTQIAKALIKSNFKVITSGEGRSEKTLQNIKDAGIEDAGSLQNTVEQAHVILSLTSPEGSIKLAENIISCLKNTSNRPIYIDLNSNTPTMALSIEELLLSANIKFVNGAVMGASKDIPENGVLVVSGMHRNLFLDLFGKVFKIKDAGEKTEAASAYKLLFSMVNKGINALFFETMTAAAHFGILDELNESLQDFLPGTYQDLIKTTPTYPRHILRRIDEMNGLTKMLKSENLPNIIASGTAETFERVYQSNIFENEKPKGVIETFRNFKKLI</sequence>
<organism evidence="3 4">
    <name type="scientific">Chryseobacterium limigenitum</name>
    <dbReference type="NCBI Taxonomy" id="1612149"/>
    <lineage>
        <taxon>Bacteria</taxon>
        <taxon>Pseudomonadati</taxon>
        <taxon>Bacteroidota</taxon>
        <taxon>Flavobacteriia</taxon>
        <taxon>Flavobacteriales</taxon>
        <taxon>Weeksellaceae</taxon>
        <taxon>Chryseobacterium group</taxon>
        <taxon>Chryseobacterium</taxon>
    </lineage>
</organism>
<evidence type="ECO:0000259" key="1">
    <source>
        <dbReference type="Pfam" id="PF03446"/>
    </source>
</evidence>
<dbReference type="AlphaFoldDB" id="A0A1K2IL44"/>
<evidence type="ECO:0000313" key="4">
    <source>
        <dbReference type="Proteomes" id="UP000182034"/>
    </source>
</evidence>
<dbReference type="Pfam" id="PF03446">
    <property type="entry name" value="NAD_binding_2"/>
    <property type="match status" value="1"/>
</dbReference>
<dbReference type="EMBL" id="FPKW01000004">
    <property type="protein sequence ID" value="SFZ92936.1"/>
    <property type="molecule type" value="Genomic_DNA"/>
</dbReference>
<dbReference type="GO" id="GO:0050661">
    <property type="term" value="F:NADP binding"/>
    <property type="evidence" value="ECO:0007669"/>
    <property type="project" value="InterPro"/>
</dbReference>
<dbReference type="OrthoDB" id="1271986at2"/>
<dbReference type="SUPFAM" id="SSF48179">
    <property type="entry name" value="6-phosphogluconate dehydrogenase C-terminal domain-like"/>
    <property type="match status" value="1"/>
</dbReference>
<dbReference type="InterPro" id="IPR036291">
    <property type="entry name" value="NAD(P)-bd_dom_sf"/>
</dbReference>
<dbReference type="Proteomes" id="UP000182034">
    <property type="component" value="Unassembled WGS sequence"/>
</dbReference>
<dbReference type="STRING" id="1612149.SAMN05216324_10453"/>
<name>A0A1K2IL44_9FLAO</name>
<proteinExistence type="predicted"/>
<dbReference type="InterPro" id="IPR008927">
    <property type="entry name" value="6-PGluconate_DH-like_C_sf"/>
</dbReference>
<dbReference type="SUPFAM" id="SSF51735">
    <property type="entry name" value="NAD(P)-binding Rossmann-fold domains"/>
    <property type="match status" value="1"/>
</dbReference>
<keyword evidence="4" id="KW-1185">Reference proteome</keyword>
<gene>
    <name evidence="3" type="ORF">SAMN05216324_10453</name>
</gene>
<dbReference type="InterPro" id="IPR013328">
    <property type="entry name" value="6PGD_dom2"/>
</dbReference>